<dbReference type="RefSeq" id="WP_074201508.1">
    <property type="nucleotide sequence ID" value="NZ_FSRE01000003.1"/>
</dbReference>
<keyword evidence="6 8" id="KW-0342">GTP-binding</keyword>
<name>A0A1N6G7F9_9GAMM</name>
<feature type="binding site" evidence="8">
    <location>
        <begin position="190"/>
        <end position="197"/>
    </location>
    <ligand>
        <name>GTP</name>
        <dbReference type="ChEBI" id="CHEBI:37565"/>
        <label>2</label>
    </ligand>
</feature>
<dbReference type="GO" id="GO:0042254">
    <property type="term" value="P:ribosome biogenesis"/>
    <property type="evidence" value="ECO:0007669"/>
    <property type="project" value="UniProtKB-KW"/>
</dbReference>
<organism evidence="12 13">
    <name type="scientific">Sulfurivirga caldicuralii</name>
    <dbReference type="NCBI Taxonomy" id="364032"/>
    <lineage>
        <taxon>Bacteria</taxon>
        <taxon>Pseudomonadati</taxon>
        <taxon>Pseudomonadota</taxon>
        <taxon>Gammaproteobacteria</taxon>
        <taxon>Thiotrichales</taxon>
        <taxon>Piscirickettsiaceae</taxon>
        <taxon>Sulfurivirga</taxon>
    </lineage>
</organism>
<dbReference type="AlphaFoldDB" id="A0A1N6G7F9"/>
<feature type="binding site" evidence="8">
    <location>
        <begin position="58"/>
        <end position="62"/>
    </location>
    <ligand>
        <name>GTP</name>
        <dbReference type="ChEBI" id="CHEBI:37565"/>
        <label>1</label>
    </ligand>
</feature>
<evidence type="ECO:0000256" key="10">
    <source>
        <dbReference type="RuleBase" id="RU004481"/>
    </source>
</evidence>
<dbReference type="NCBIfam" id="TIGR03594">
    <property type="entry name" value="GTPase_EngA"/>
    <property type="match status" value="1"/>
</dbReference>
<dbReference type="SUPFAM" id="SSF52540">
    <property type="entry name" value="P-loop containing nucleoside triphosphate hydrolases"/>
    <property type="match status" value="2"/>
</dbReference>
<dbReference type="InterPro" id="IPR006073">
    <property type="entry name" value="GTP-bd"/>
</dbReference>
<evidence type="ECO:0000256" key="9">
    <source>
        <dbReference type="PROSITE-ProRule" id="PRU01049"/>
    </source>
</evidence>
<keyword evidence="3 8" id="KW-0690">Ribosome biogenesis</keyword>
<keyword evidence="5 8" id="KW-0547">Nucleotide-binding</keyword>
<evidence type="ECO:0000256" key="7">
    <source>
        <dbReference type="ARBA" id="ARBA00032345"/>
    </source>
</evidence>
<dbReference type="InterPro" id="IPR015946">
    <property type="entry name" value="KH_dom-like_a/b"/>
</dbReference>
<comment type="function">
    <text evidence="8 10">GTPase that plays an essential role in the late steps of ribosome biogenesis.</text>
</comment>
<dbReference type="PIRSF" id="PIRSF006485">
    <property type="entry name" value="GTP-binding_EngA"/>
    <property type="match status" value="1"/>
</dbReference>
<comment type="similarity">
    <text evidence="1 8 9 10">Belongs to the TRAFAC class TrmE-Era-EngA-EngB-Septin-like GTPase superfamily. EngA (Der) GTPase family.</text>
</comment>
<feature type="binding site" evidence="8">
    <location>
        <begin position="122"/>
        <end position="125"/>
    </location>
    <ligand>
        <name>GTP</name>
        <dbReference type="ChEBI" id="CHEBI:37565"/>
        <label>1</label>
    </ligand>
</feature>
<evidence type="ECO:0000313" key="12">
    <source>
        <dbReference type="EMBL" id="SIO03352.1"/>
    </source>
</evidence>
<proteinExistence type="inferred from homology"/>
<dbReference type="SMART" id="SM00382">
    <property type="entry name" value="AAA"/>
    <property type="match status" value="2"/>
</dbReference>
<evidence type="ECO:0000256" key="6">
    <source>
        <dbReference type="ARBA" id="ARBA00023134"/>
    </source>
</evidence>
<dbReference type="CDD" id="cd01894">
    <property type="entry name" value="EngA1"/>
    <property type="match status" value="1"/>
</dbReference>
<feature type="domain" description="EngA-type G" evidence="11">
    <location>
        <begin position="5"/>
        <end position="170"/>
    </location>
</feature>
<dbReference type="Pfam" id="PF14714">
    <property type="entry name" value="KH_dom-like"/>
    <property type="match status" value="1"/>
</dbReference>
<sequence>MSRKPVVALVGRPNVGKSTLFNRLTKSRDAIVADYPGLTRDRQYGTGKVGKYPYIVVDTGGLSGEEAGVNPLMEQQVIAALEEADVILFLVDGQAGLTPADEQIAAMLRQKFAHKPIYVLVNKAEGRDPDVVKAEFYQLGLGEPLVISAEHGDHVREAIDYILEIVAPKADEDEAPEPDDDSGIRVAVVGRPNVGKSTLINRMIGEERVVAYDMPGTTRDSIRVPFERDGVKYTLIDTAGVRRRKKVYDKIEKFSVIKAIEAMDQAHVVVLVIDGSEGITDQDQTLLGHALESGRGLIIAINKWDNLDPDQRRQVKADLDLKLQFADFAPRHFISALHGTGVGNLFDMIRQVYKAATTRVSTSELNRVLQQALLEHQPPMVSGRRIKMRYAHLGGINPPTVVIHGNMVDRVPQHYTRYLTNVFRKAFGWEGTPVKIEYRVTDNPFEGKRTKLSERQIRRKRKLMAFVKQKKKALQRKKRGK</sequence>
<dbReference type="Proteomes" id="UP000198461">
    <property type="component" value="Unassembled WGS sequence"/>
</dbReference>
<dbReference type="InterPro" id="IPR016484">
    <property type="entry name" value="GTPase_Der"/>
</dbReference>
<feature type="binding site" evidence="8">
    <location>
        <begin position="302"/>
        <end position="305"/>
    </location>
    <ligand>
        <name>GTP</name>
        <dbReference type="ChEBI" id="CHEBI:37565"/>
        <label>2</label>
    </ligand>
</feature>
<dbReference type="Pfam" id="PF01926">
    <property type="entry name" value="MMR_HSR1"/>
    <property type="match status" value="2"/>
</dbReference>
<dbReference type="GO" id="GO:0005525">
    <property type="term" value="F:GTP binding"/>
    <property type="evidence" value="ECO:0007669"/>
    <property type="project" value="UniProtKB-UniRule"/>
</dbReference>
<dbReference type="FunFam" id="3.30.300.20:FF:000004">
    <property type="entry name" value="GTPase Der"/>
    <property type="match status" value="1"/>
</dbReference>
<dbReference type="PRINTS" id="PR00326">
    <property type="entry name" value="GTP1OBG"/>
</dbReference>
<dbReference type="Gene3D" id="3.40.50.300">
    <property type="entry name" value="P-loop containing nucleotide triphosphate hydrolases"/>
    <property type="match status" value="2"/>
</dbReference>
<evidence type="ECO:0000313" key="13">
    <source>
        <dbReference type="Proteomes" id="UP000198461"/>
    </source>
</evidence>
<dbReference type="NCBIfam" id="TIGR00231">
    <property type="entry name" value="small_GTP"/>
    <property type="match status" value="2"/>
</dbReference>
<evidence type="ECO:0000256" key="8">
    <source>
        <dbReference type="HAMAP-Rule" id="MF_00195"/>
    </source>
</evidence>
<comment type="subunit">
    <text evidence="8">Associates with the 50S ribosomal subunit.</text>
</comment>
<dbReference type="GO" id="GO:0043022">
    <property type="term" value="F:ribosome binding"/>
    <property type="evidence" value="ECO:0007669"/>
    <property type="project" value="TreeGrafter"/>
</dbReference>
<keyword evidence="13" id="KW-1185">Reference proteome</keyword>
<dbReference type="PANTHER" id="PTHR43834:SF6">
    <property type="entry name" value="GTPASE DER"/>
    <property type="match status" value="1"/>
</dbReference>
<evidence type="ECO:0000256" key="4">
    <source>
        <dbReference type="ARBA" id="ARBA00022737"/>
    </source>
</evidence>
<dbReference type="FunFam" id="3.40.50.300:FF:000040">
    <property type="entry name" value="GTPase Der"/>
    <property type="match status" value="1"/>
</dbReference>
<dbReference type="Gene3D" id="3.30.300.20">
    <property type="match status" value="1"/>
</dbReference>
<dbReference type="STRING" id="364032.SAMN05443662_1221"/>
<feature type="domain" description="EngA-type G" evidence="11">
    <location>
        <begin position="184"/>
        <end position="357"/>
    </location>
</feature>
<dbReference type="InterPro" id="IPR005225">
    <property type="entry name" value="Small_GTP-bd"/>
</dbReference>
<dbReference type="InterPro" id="IPR031166">
    <property type="entry name" value="G_ENGA"/>
</dbReference>
<accession>A0A1N6G7F9</accession>
<dbReference type="FunFam" id="3.40.50.300:FF:000057">
    <property type="entry name" value="GTPase Der"/>
    <property type="match status" value="1"/>
</dbReference>
<feature type="binding site" evidence="8">
    <location>
        <begin position="11"/>
        <end position="18"/>
    </location>
    <ligand>
        <name>GTP</name>
        <dbReference type="ChEBI" id="CHEBI:37565"/>
        <label>1</label>
    </ligand>
</feature>
<dbReference type="OrthoDB" id="9805918at2"/>
<dbReference type="HAMAP" id="MF_00195">
    <property type="entry name" value="GTPase_Der"/>
    <property type="match status" value="1"/>
</dbReference>
<evidence type="ECO:0000256" key="1">
    <source>
        <dbReference type="ARBA" id="ARBA00008279"/>
    </source>
</evidence>
<dbReference type="EMBL" id="FSRE01000003">
    <property type="protein sequence ID" value="SIO03352.1"/>
    <property type="molecule type" value="Genomic_DNA"/>
</dbReference>
<evidence type="ECO:0000256" key="3">
    <source>
        <dbReference type="ARBA" id="ARBA00022517"/>
    </source>
</evidence>
<dbReference type="PANTHER" id="PTHR43834">
    <property type="entry name" value="GTPASE DER"/>
    <property type="match status" value="1"/>
</dbReference>
<dbReference type="InterPro" id="IPR003593">
    <property type="entry name" value="AAA+_ATPase"/>
</dbReference>
<dbReference type="CDD" id="cd01895">
    <property type="entry name" value="EngA2"/>
    <property type="match status" value="1"/>
</dbReference>
<dbReference type="InterPro" id="IPR032859">
    <property type="entry name" value="KH_dom-like"/>
</dbReference>
<feature type="binding site" evidence="8">
    <location>
        <begin position="237"/>
        <end position="241"/>
    </location>
    <ligand>
        <name>GTP</name>
        <dbReference type="ChEBI" id="CHEBI:37565"/>
        <label>2</label>
    </ligand>
</feature>
<evidence type="ECO:0000256" key="2">
    <source>
        <dbReference type="ARBA" id="ARBA00020953"/>
    </source>
</evidence>
<dbReference type="PROSITE" id="PS51712">
    <property type="entry name" value="G_ENGA"/>
    <property type="match status" value="2"/>
</dbReference>
<dbReference type="InterPro" id="IPR027417">
    <property type="entry name" value="P-loop_NTPase"/>
</dbReference>
<evidence type="ECO:0000259" key="11">
    <source>
        <dbReference type="PROSITE" id="PS51712"/>
    </source>
</evidence>
<keyword evidence="4 10" id="KW-0677">Repeat</keyword>
<reference evidence="12 13" key="1">
    <citation type="submission" date="2016-11" db="EMBL/GenBank/DDBJ databases">
        <authorList>
            <person name="Jaros S."/>
            <person name="Januszkiewicz K."/>
            <person name="Wedrychowicz H."/>
        </authorList>
    </citation>
    <scope>NUCLEOTIDE SEQUENCE [LARGE SCALE GENOMIC DNA]</scope>
    <source>
        <strain evidence="12 13">DSM 17737</strain>
    </source>
</reference>
<protein>
    <recommendedName>
        <fullName evidence="2 8">GTPase Der</fullName>
    </recommendedName>
    <alternativeName>
        <fullName evidence="7 8">GTP-binding protein EngA</fullName>
    </alternativeName>
</protein>
<evidence type="ECO:0000256" key="5">
    <source>
        <dbReference type="ARBA" id="ARBA00022741"/>
    </source>
</evidence>
<gene>
    <name evidence="8" type="primary">der</name>
    <name evidence="12" type="ORF">SAMN05443662_1221</name>
</gene>